<proteinExistence type="predicted"/>
<keyword evidence="2" id="KW-1185">Reference proteome</keyword>
<evidence type="ECO:0000313" key="1">
    <source>
        <dbReference type="EMBL" id="BAH76393.1"/>
    </source>
</evidence>
<sequence length="69" mass="8377">MLLPEHVRQRLTHWCAILKKTKHIKKNGFCHEKNHNKGHASHFRLHRFYFTSYVTIVILELRTQNISRI</sequence>
<gene>
    <name evidence="1" type="ordered locus">DMR_29020</name>
</gene>
<dbReference type="AlphaFoldDB" id="C4XHL9"/>
<reference evidence="1 2" key="1">
    <citation type="journal article" date="2009" name="Genome Res.">
        <title>Whole genome sequence of Desulfovibrio magneticus strain RS-1 revealed common gene clusters in magnetotactic bacteria.</title>
        <authorList>
            <person name="Nakazawa H."/>
            <person name="Arakaki A."/>
            <person name="Narita-Yamada S."/>
            <person name="Yashiro I."/>
            <person name="Jinno K."/>
            <person name="Aoki N."/>
            <person name="Tsuruyama A."/>
            <person name="Okamura Y."/>
            <person name="Tanikawa S."/>
            <person name="Fujita N."/>
            <person name="Takeyama H."/>
            <person name="Matsunaga T."/>
        </authorList>
    </citation>
    <scope>NUCLEOTIDE SEQUENCE [LARGE SCALE GENOMIC DNA]</scope>
    <source>
        <strain evidence="2">ATCC 700980 / DSM 13731 / RS-1</strain>
    </source>
</reference>
<dbReference type="HOGENOM" id="CLU_2769092_0_0_7"/>
<dbReference type="KEGG" id="dma:DMR_29020"/>
<protein>
    <submittedName>
        <fullName evidence="1">Uncharacterized protein</fullName>
    </submittedName>
</protein>
<accession>C4XHL9</accession>
<organism evidence="1 2">
    <name type="scientific">Solidesulfovibrio magneticus (strain ATCC 700980 / DSM 13731 / RS-1)</name>
    <name type="common">Desulfovibrio magneticus</name>
    <dbReference type="NCBI Taxonomy" id="573370"/>
    <lineage>
        <taxon>Bacteria</taxon>
        <taxon>Pseudomonadati</taxon>
        <taxon>Thermodesulfobacteriota</taxon>
        <taxon>Desulfovibrionia</taxon>
        <taxon>Desulfovibrionales</taxon>
        <taxon>Desulfovibrionaceae</taxon>
        <taxon>Solidesulfovibrio</taxon>
    </lineage>
</organism>
<dbReference type="EMBL" id="AP010904">
    <property type="protein sequence ID" value="BAH76393.1"/>
    <property type="molecule type" value="Genomic_DNA"/>
</dbReference>
<name>C4XHL9_SOLM1</name>
<dbReference type="Proteomes" id="UP000009071">
    <property type="component" value="Chromosome"/>
</dbReference>
<evidence type="ECO:0000313" key="2">
    <source>
        <dbReference type="Proteomes" id="UP000009071"/>
    </source>
</evidence>